<dbReference type="AlphaFoldDB" id="R9B2J4"/>
<name>R9B2J4_9GAMM</name>
<evidence type="ECO:0000313" key="3">
    <source>
        <dbReference type="Proteomes" id="UP000016203"/>
    </source>
</evidence>
<dbReference type="EMBL" id="AQFL01000009">
    <property type="protein sequence ID" value="EOR08653.1"/>
    <property type="molecule type" value="Genomic_DNA"/>
</dbReference>
<dbReference type="PATRIC" id="fig|1217699.3.peg.1140"/>
<keyword evidence="1" id="KW-0812">Transmembrane</keyword>
<evidence type="ECO:0000256" key="1">
    <source>
        <dbReference type="SAM" id="Phobius"/>
    </source>
</evidence>
<dbReference type="HOGENOM" id="CLU_109229_0_0_6"/>
<keyword evidence="1" id="KW-0472">Membrane</keyword>
<feature type="transmembrane region" description="Helical" evidence="1">
    <location>
        <begin position="44"/>
        <end position="62"/>
    </location>
</feature>
<sequence>MTDNGVFEKEELKAETERYKVLFDFYKSEYDALRNEYYKVEDKAAKYLTSLSVLSGILLVLFKEVINNFQLNVLSSIQVSILCLLVLSISASWRFIFMVLKPVSVKSFPYSQKGIDYFDSVKLSTFYYSMSIEYVNLIDSYKGAIEKKTEFLKRAFSEIKCSGLLLLIFLSSFFIGNVLFSTVKF</sequence>
<protein>
    <recommendedName>
        <fullName evidence="4">SMODS and SLOG-associating 2TM effector domain-containing protein</fullName>
    </recommendedName>
</protein>
<dbReference type="Proteomes" id="UP000016203">
    <property type="component" value="Unassembled WGS sequence"/>
</dbReference>
<evidence type="ECO:0008006" key="4">
    <source>
        <dbReference type="Google" id="ProtNLM"/>
    </source>
</evidence>
<comment type="caution">
    <text evidence="2">The sequence shown here is derived from an EMBL/GenBank/DDBJ whole genome shotgun (WGS) entry which is preliminary data.</text>
</comment>
<accession>R9B2J4</accession>
<dbReference type="RefSeq" id="WP_016162995.1">
    <property type="nucleotide sequence ID" value="NZ_KE007347.1"/>
</dbReference>
<evidence type="ECO:0000313" key="2">
    <source>
        <dbReference type="EMBL" id="EOR08653.1"/>
    </source>
</evidence>
<feature type="transmembrane region" description="Helical" evidence="1">
    <location>
        <begin position="74"/>
        <end position="97"/>
    </location>
</feature>
<gene>
    <name evidence="2" type="ORF">F896_01179</name>
</gene>
<proteinExistence type="predicted"/>
<keyword evidence="1" id="KW-1133">Transmembrane helix</keyword>
<organism evidence="2 3">
    <name type="scientific">Acinetobacter genomosp. 15BJ</name>
    <dbReference type="NCBI Taxonomy" id="106651"/>
    <lineage>
        <taxon>Bacteria</taxon>
        <taxon>Pseudomonadati</taxon>
        <taxon>Pseudomonadota</taxon>
        <taxon>Gammaproteobacteria</taxon>
        <taxon>Moraxellales</taxon>
        <taxon>Moraxellaceae</taxon>
        <taxon>Acinetobacter</taxon>
    </lineage>
</organism>
<feature type="transmembrane region" description="Helical" evidence="1">
    <location>
        <begin position="163"/>
        <end position="183"/>
    </location>
</feature>
<reference evidence="2 3" key="1">
    <citation type="submission" date="2013-03" db="EMBL/GenBank/DDBJ databases">
        <title>The Genome Sequence of Acinetobacter sp. CIP 110321.</title>
        <authorList>
            <consortium name="The Broad Institute Genome Sequencing Platform"/>
            <consortium name="The Broad Institute Genome Sequencing Center for Infectious Disease"/>
            <person name="Cerqueira G."/>
            <person name="Feldgarden M."/>
            <person name="Courvalin P."/>
            <person name="Perichon B."/>
            <person name="Grillot-Courvalin C."/>
            <person name="Clermont D."/>
            <person name="Rocha E."/>
            <person name="Yoon E.-J."/>
            <person name="Nemec A."/>
            <person name="Walker B."/>
            <person name="Young S.K."/>
            <person name="Zeng Q."/>
            <person name="Gargeya S."/>
            <person name="Fitzgerald M."/>
            <person name="Haas B."/>
            <person name="Abouelleil A."/>
            <person name="Alvarado L."/>
            <person name="Arachchi H.M."/>
            <person name="Berlin A.M."/>
            <person name="Chapman S.B."/>
            <person name="Dewar J."/>
            <person name="Goldberg J."/>
            <person name="Griggs A."/>
            <person name="Gujja S."/>
            <person name="Hansen M."/>
            <person name="Howarth C."/>
            <person name="Imamovic A."/>
            <person name="Larimer J."/>
            <person name="McCowan C."/>
            <person name="Murphy C."/>
            <person name="Neiman D."/>
            <person name="Pearson M."/>
            <person name="Priest M."/>
            <person name="Roberts A."/>
            <person name="Saif S."/>
            <person name="Shea T."/>
            <person name="Sisk P."/>
            <person name="Sykes S."/>
            <person name="Wortman J."/>
            <person name="Nusbaum C."/>
            <person name="Birren B."/>
        </authorList>
    </citation>
    <scope>NUCLEOTIDE SEQUENCE [LARGE SCALE GENOMIC DNA]</scope>
    <source>
        <strain evidence="2 3">CIP 110321</strain>
    </source>
</reference>